<comment type="subunit">
    <text evidence="8">Oligomerizes as a right-handed, spiral filament on DNA at oriC.</text>
</comment>
<evidence type="ECO:0000256" key="8">
    <source>
        <dbReference type="HAMAP-Rule" id="MF_00377"/>
    </source>
</evidence>
<feature type="domain" description="AAA+ ATPase" evidence="12">
    <location>
        <begin position="140"/>
        <end position="272"/>
    </location>
</feature>
<feature type="domain" description="Chromosomal replication initiator DnaA C-terminal" evidence="13">
    <location>
        <begin position="352"/>
        <end position="421"/>
    </location>
</feature>
<protein>
    <recommendedName>
        <fullName evidence="8 9">Chromosomal replication initiator protein DnaA</fullName>
    </recommendedName>
</protein>
<dbReference type="InterPro" id="IPR024633">
    <property type="entry name" value="DnaA_N_dom"/>
</dbReference>
<dbReference type="InterPro" id="IPR013159">
    <property type="entry name" value="DnaA_C"/>
</dbReference>
<keyword evidence="5 8" id="KW-0067">ATP-binding</keyword>
<evidence type="ECO:0000256" key="3">
    <source>
        <dbReference type="ARBA" id="ARBA00022705"/>
    </source>
</evidence>
<evidence type="ECO:0000259" key="12">
    <source>
        <dbReference type="SMART" id="SM00382"/>
    </source>
</evidence>
<name>A0A2H0BTT4_9BACT</name>
<evidence type="ECO:0000256" key="11">
    <source>
        <dbReference type="RuleBase" id="RU004227"/>
    </source>
</evidence>
<dbReference type="Gene3D" id="3.40.50.300">
    <property type="entry name" value="P-loop containing nucleotide triphosphate hydrolases"/>
    <property type="match status" value="1"/>
</dbReference>
<dbReference type="HAMAP" id="MF_00377">
    <property type="entry name" value="DnaA_bact"/>
    <property type="match status" value="1"/>
</dbReference>
<evidence type="ECO:0000313" key="14">
    <source>
        <dbReference type="EMBL" id="PIP61096.1"/>
    </source>
</evidence>
<comment type="subcellular location">
    <subcellularLocation>
        <location evidence="8">Cytoplasm</location>
    </subcellularLocation>
</comment>
<dbReference type="PRINTS" id="PR00051">
    <property type="entry name" value="DNAA"/>
</dbReference>
<dbReference type="PROSITE" id="PS01008">
    <property type="entry name" value="DNAA"/>
    <property type="match status" value="1"/>
</dbReference>
<evidence type="ECO:0000256" key="4">
    <source>
        <dbReference type="ARBA" id="ARBA00022741"/>
    </source>
</evidence>
<dbReference type="InterPro" id="IPR001957">
    <property type="entry name" value="Chromosome_initiator_DnaA"/>
</dbReference>
<dbReference type="SUPFAM" id="SSF52540">
    <property type="entry name" value="P-loop containing nucleoside triphosphate hydrolases"/>
    <property type="match status" value="1"/>
</dbReference>
<dbReference type="GO" id="GO:0005886">
    <property type="term" value="C:plasma membrane"/>
    <property type="evidence" value="ECO:0007669"/>
    <property type="project" value="TreeGrafter"/>
</dbReference>
<evidence type="ECO:0000256" key="2">
    <source>
        <dbReference type="ARBA" id="ARBA00022490"/>
    </source>
</evidence>
<dbReference type="CDD" id="cd00009">
    <property type="entry name" value="AAA"/>
    <property type="match status" value="1"/>
</dbReference>
<dbReference type="InterPro" id="IPR038454">
    <property type="entry name" value="DnaA_N_sf"/>
</dbReference>
<dbReference type="InterPro" id="IPR010921">
    <property type="entry name" value="Trp_repressor/repl_initiator"/>
</dbReference>
<feature type="binding site" evidence="8">
    <location>
        <position position="151"/>
    </location>
    <ligand>
        <name>ATP</name>
        <dbReference type="ChEBI" id="CHEBI:30616"/>
    </ligand>
</feature>
<dbReference type="Proteomes" id="UP000231246">
    <property type="component" value="Unassembled WGS sequence"/>
</dbReference>
<dbReference type="PANTHER" id="PTHR30050:SF2">
    <property type="entry name" value="CHROMOSOMAL REPLICATION INITIATOR PROTEIN DNAA"/>
    <property type="match status" value="1"/>
</dbReference>
<dbReference type="InterPro" id="IPR003593">
    <property type="entry name" value="AAA+_ATPase"/>
</dbReference>
<dbReference type="Pfam" id="PF11638">
    <property type="entry name" value="DnaA_N"/>
    <property type="match status" value="1"/>
</dbReference>
<feature type="region of interest" description="Domain I, interacts with DnaA modulators" evidence="8">
    <location>
        <begin position="1"/>
        <end position="100"/>
    </location>
</feature>
<dbReference type="Gene3D" id="1.10.1750.10">
    <property type="match status" value="1"/>
</dbReference>
<dbReference type="InterPro" id="IPR018312">
    <property type="entry name" value="Chromosome_initiator_DnaA_CS"/>
</dbReference>
<evidence type="ECO:0000256" key="10">
    <source>
        <dbReference type="RuleBase" id="RU000577"/>
    </source>
</evidence>
<comment type="caution">
    <text evidence="14">The sequence shown here is derived from an EMBL/GenBank/DDBJ whole genome shotgun (WGS) entry which is preliminary data.</text>
</comment>
<keyword evidence="2 8" id="KW-0963">Cytoplasm</keyword>
<dbReference type="GO" id="GO:0005524">
    <property type="term" value="F:ATP binding"/>
    <property type="evidence" value="ECO:0007669"/>
    <property type="project" value="UniProtKB-UniRule"/>
</dbReference>
<dbReference type="GO" id="GO:0003688">
    <property type="term" value="F:DNA replication origin binding"/>
    <property type="evidence" value="ECO:0007669"/>
    <property type="project" value="UniProtKB-UniRule"/>
</dbReference>
<dbReference type="InterPro" id="IPR013317">
    <property type="entry name" value="DnaA_dom"/>
</dbReference>
<keyword evidence="7 8" id="KW-0238">DNA-binding</keyword>
<feature type="region of interest" description="Domain IV, binds dsDNA" evidence="8">
    <location>
        <begin position="323"/>
        <end position="447"/>
    </location>
</feature>
<gene>
    <name evidence="8 14" type="primary">dnaA</name>
    <name evidence="14" type="ORF">COW99_05730</name>
</gene>
<feature type="binding site" evidence="8">
    <location>
        <position position="154"/>
    </location>
    <ligand>
        <name>ATP</name>
        <dbReference type="ChEBI" id="CHEBI:30616"/>
    </ligand>
</feature>
<sequence length="447" mass="50288">MKHMNMDLKQLWEEVLAEVELEVSKPEFSAFFSSAQLEKISDGFAIISCRNNAERQFLEQKFNPIITKLLSDKLKLPITIQVNIRQEANGKEVDLGPLFTPTINTAGLDPLYTIDNFAVSSSNQLAYAAAMAIIKNPGKTYNPLFLWGGVGFGKTHLMHSIGHEILKQDSSVKIVSCMGEEFTNGIVEAIKNNTTDAFKRKYRQAQLLLLDDIQFIQDKIKVQEEFFHTFVSIKKAGGQIVLTSDRAPHELFELEARLRSRFEAGLIIDISPPNFELRSAIVLIKARQRGKSIPMDVAQYLAEQIDDTRRLEGALIRLLTESEIDHKPLTIEFAEGVLGKTSNNNSTRPRATVSDAMKLVSNQFNITLSDLKGERRTRSIAAPRQILMYLLRKELKMSFQDIGLFLGGRDHTTIIHGVDKVVHKLLKDPGWSGEILQIKKLLSGKNV</sequence>
<dbReference type="Gene3D" id="1.10.8.60">
    <property type="match status" value="1"/>
</dbReference>
<dbReference type="Pfam" id="PF08299">
    <property type="entry name" value="Bac_DnaA_C"/>
    <property type="match status" value="1"/>
</dbReference>
<dbReference type="SMART" id="SM00382">
    <property type="entry name" value="AAA"/>
    <property type="match status" value="1"/>
</dbReference>
<comment type="domain">
    <text evidence="8">Domain I is involved in oligomerization and binding regulators, domain II is flexibile and of varying length in different bacteria, domain III forms the AAA+ region, while domain IV binds dsDNA.</text>
</comment>
<dbReference type="Pfam" id="PF00308">
    <property type="entry name" value="Bac_DnaA"/>
    <property type="match status" value="1"/>
</dbReference>
<dbReference type="InterPro" id="IPR027417">
    <property type="entry name" value="P-loop_NTPase"/>
</dbReference>
<keyword evidence="3 8" id="KW-0235">DNA replication</keyword>
<dbReference type="GO" id="GO:0006270">
    <property type="term" value="P:DNA replication initiation"/>
    <property type="evidence" value="ECO:0007669"/>
    <property type="project" value="UniProtKB-UniRule"/>
</dbReference>
<dbReference type="Gene3D" id="3.30.300.180">
    <property type="match status" value="1"/>
</dbReference>
<accession>A0A2H0BTT4</accession>
<proteinExistence type="inferred from homology"/>
<dbReference type="SUPFAM" id="SSF48295">
    <property type="entry name" value="TrpR-like"/>
    <property type="match status" value="1"/>
</dbReference>
<evidence type="ECO:0000256" key="6">
    <source>
        <dbReference type="ARBA" id="ARBA00023121"/>
    </source>
</evidence>
<dbReference type="EMBL" id="PCTA01000034">
    <property type="protein sequence ID" value="PIP61096.1"/>
    <property type="molecule type" value="Genomic_DNA"/>
</dbReference>
<keyword evidence="6 8" id="KW-0446">Lipid-binding</keyword>
<evidence type="ECO:0000259" key="13">
    <source>
        <dbReference type="SMART" id="SM00760"/>
    </source>
</evidence>
<organism evidence="14 15">
    <name type="scientific">Candidatus Roizmanbacteria bacterium CG22_combo_CG10-13_8_21_14_all_38_20</name>
    <dbReference type="NCBI Taxonomy" id="1974862"/>
    <lineage>
        <taxon>Bacteria</taxon>
        <taxon>Candidatus Roizmaniibacteriota</taxon>
    </lineage>
</organism>
<evidence type="ECO:0000256" key="9">
    <source>
        <dbReference type="NCBIfam" id="TIGR00362"/>
    </source>
</evidence>
<dbReference type="SMART" id="SM00760">
    <property type="entry name" value="Bac_DnaA_C"/>
    <property type="match status" value="1"/>
</dbReference>
<evidence type="ECO:0000256" key="5">
    <source>
        <dbReference type="ARBA" id="ARBA00022840"/>
    </source>
</evidence>
<reference evidence="14 15" key="1">
    <citation type="submission" date="2017-09" db="EMBL/GenBank/DDBJ databases">
        <title>Depth-based differentiation of microbial function through sediment-hosted aquifers and enrichment of novel symbionts in the deep terrestrial subsurface.</title>
        <authorList>
            <person name="Probst A.J."/>
            <person name="Ladd B."/>
            <person name="Jarett J.K."/>
            <person name="Geller-Mcgrath D.E."/>
            <person name="Sieber C.M."/>
            <person name="Emerson J.B."/>
            <person name="Anantharaman K."/>
            <person name="Thomas B.C."/>
            <person name="Malmstrom R."/>
            <person name="Stieglmeier M."/>
            <person name="Klingl A."/>
            <person name="Woyke T."/>
            <person name="Ryan C.M."/>
            <person name="Banfield J.F."/>
        </authorList>
    </citation>
    <scope>NUCLEOTIDE SEQUENCE [LARGE SCALE GENOMIC DNA]</scope>
    <source>
        <strain evidence="14">CG22_combo_CG10-13_8_21_14_all_38_20</strain>
    </source>
</reference>
<keyword evidence="4 8" id="KW-0547">Nucleotide-binding</keyword>
<comment type="caution">
    <text evidence="8">Lacks conserved residue(s) required for the propagation of feature annotation.</text>
</comment>
<dbReference type="CDD" id="cd06571">
    <property type="entry name" value="Bac_DnaA_C"/>
    <property type="match status" value="1"/>
</dbReference>
<evidence type="ECO:0000256" key="1">
    <source>
        <dbReference type="ARBA" id="ARBA00006583"/>
    </source>
</evidence>
<dbReference type="AlphaFoldDB" id="A0A2H0BTT4"/>
<dbReference type="GO" id="GO:0006275">
    <property type="term" value="P:regulation of DNA replication"/>
    <property type="evidence" value="ECO:0007669"/>
    <property type="project" value="UniProtKB-UniRule"/>
</dbReference>
<dbReference type="PANTHER" id="PTHR30050">
    <property type="entry name" value="CHROMOSOMAL REPLICATION INITIATOR PROTEIN DNAA"/>
    <property type="match status" value="1"/>
</dbReference>
<dbReference type="InterPro" id="IPR020591">
    <property type="entry name" value="Chromosome_initiator_DnaA-like"/>
</dbReference>
<comment type="similarity">
    <text evidence="1 8 11">Belongs to the DnaA family.</text>
</comment>
<dbReference type="GO" id="GO:0008289">
    <property type="term" value="F:lipid binding"/>
    <property type="evidence" value="ECO:0007669"/>
    <property type="project" value="UniProtKB-KW"/>
</dbReference>
<comment type="function">
    <text evidence="8 10">Plays an essential role in the initiation and regulation of chromosomal replication. ATP-DnaA binds to the origin of replication (oriC) to initiate formation of the DNA replication initiation complex once per cell cycle. Binds the DnaA box (a 9 base pair repeat at the origin) and separates the double-stranded (ds)DNA. Forms a right-handed helical filament on oriC DNA; dsDNA binds to the exterior of the filament while single-stranded (ss)DNA is stabiized in the filament's interior. The ATP-DnaA-oriC complex binds and stabilizes one strand of the AT-rich DNA unwinding element (DUE), permitting loading of DNA polymerase. After initiation quickly degrades to an ADP-DnaA complex that is not apt for DNA replication. Binds acidic phospholipids.</text>
</comment>
<evidence type="ECO:0000313" key="15">
    <source>
        <dbReference type="Proteomes" id="UP000231246"/>
    </source>
</evidence>
<evidence type="ECO:0000256" key="7">
    <source>
        <dbReference type="ARBA" id="ARBA00023125"/>
    </source>
</evidence>
<feature type="binding site" evidence="8">
    <location>
        <position position="155"/>
    </location>
    <ligand>
        <name>ATP</name>
        <dbReference type="ChEBI" id="CHEBI:30616"/>
    </ligand>
</feature>
<feature type="binding site" evidence="8">
    <location>
        <position position="153"/>
    </location>
    <ligand>
        <name>ATP</name>
        <dbReference type="ChEBI" id="CHEBI:30616"/>
    </ligand>
</feature>
<dbReference type="NCBIfam" id="TIGR00362">
    <property type="entry name" value="DnaA"/>
    <property type="match status" value="1"/>
</dbReference>
<dbReference type="GO" id="GO:0005737">
    <property type="term" value="C:cytoplasm"/>
    <property type="evidence" value="ECO:0007669"/>
    <property type="project" value="UniProtKB-SubCell"/>
</dbReference>